<keyword evidence="3" id="KW-1185">Reference proteome</keyword>
<feature type="transmembrane region" description="Helical" evidence="1">
    <location>
        <begin position="39"/>
        <end position="65"/>
    </location>
</feature>
<protein>
    <submittedName>
        <fullName evidence="2">Uncharacterized protein</fullName>
    </submittedName>
</protein>
<dbReference type="Proteomes" id="UP000299102">
    <property type="component" value="Unassembled WGS sequence"/>
</dbReference>
<gene>
    <name evidence="2" type="ORF">EVAR_40230_1</name>
</gene>
<comment type="caution">
    <text evidence="2">The sequence shown here is derived from an EMBL/GenBank/DDBJ whole genome shotgun (WGS) entry which is preliminary data.</text>
</comment>
<dbReference type="EMBL" id="BGZK01000772">
    <property type="protein sequence ID" value="GBP59846.1"/>
    <property type="molecule type" value="Genomic_DNA"/>
</dbReference>
<reference evidence="2 3" key="1">
    <citation type="journal article" date="2019" name="Commun. Biol.">
        <title>The bagworm genome reveals a unique fibroin gene that provides high tensile strength.</title>
        <authorList>
            <person name="Kono N."/>
            <person name="Nakamura H."/>
            <person name="Ohtoshi R."/>
            <person name="Tomita M."/>
            <person name="Numata K."/>
            <person name="Arakawa K."/>
        </authorList>
    </citation>
    <scope>NUCLEOTIDE SEQUENCE [LARGE SCALE GENOMIC DNA]</scope>
</reference>
<keyword evidence="1" id="KW-0472">Membrane</keyword>
<sequence>MVFIQEVHKRPVDLSSNTEKCYTYEEALDLAGTGRYNLWLLYVTSVVIIAMGLDMFGFSVVVAGCTCDFELTLTQKGILTSMPLPAITIACLIAIQRLHYELKCIVVEVLPTTAGIKNVLQRVDVPRMIRRVAEPV</sequence>
<name>A0A4C1X7S1_EUMVA</name>
<proteinExistence type="predicted"/>
<dbReference type="OrthoDB" id="433512at2759"/>
<keyword evidence="1" id="KW-1133">Transmembrane helix</keyword>
<feature type="transmembrane region" description="Helical" evidence="1">
    <location>
        <begin position="77"/>
        <end position="95"/>
    </location>
</feature>
<keyword evidence="1" id="KW-0812">Transmembrane</keyword>
<evidence type="ECO:0000313" key="3">
    <source>
        <dbReference type="Proteomes" id="UP000299102"/>
    </source>
</evidence>
<evidence type="ECO:0000313" key="2">
    <source>
        <dbReference type="EMBL" id="GBP59846.1"/>
    </source>
</evidence>
<accession>A0A4C1X7S1</accession>
<organism evidence="2 3">
    <name type="scientific">Eumeta variegata</name>
    <name type="common">Bagworm moth</name>
    <name type="synonym">Eumeta japonica</name>
    <dbReference type="NCBI Taxonomy" id="151549"/>
    <lineage>
        <taxon>Eukaryota</taxon>
        <taxon>Metazoa</taxon>
        <taxon>Ecdysozoa</taxon>
        <taxon>Arthropoda</taxon>
        <taxon>Hexapoda</taxon>
        <taxon>Insecta</taxon>
        <taxon>Pterygota</taxon>
        <taxon>Neoptera</taxon>
        <taxon>Endopterygota</taxon>
        <taxon>Lepidoptera</taxon>
        <taxon>Glossata</taxon>
        <taxon>Ditrysia</taxon>
        <taxon>Tineoidea</taxon>
        <taxon>Psychidae</taxon>
        <taxon>Oiketicinae</taxon>
        <taxon>Eumeta</taxon>
    </lineage>
</organism>
<evidence type="ECO:0000256" key="1">
    <source>
        <dbReference type="SAM" id="Phobius"/>
    </source>
</evidence>
<dbReference type="AlphaFoldDB" id="A0A4C1X7S1"/>